<dbReference type="Gene3D" id="2.70.50.70">
    <property type="match status" value="1"/>
</dbReference>
<dbReference type="InterPro" id="IPR005103">
    <property type="entry name" value="AA9_LPMO"/>
</dbReference>
<evidence type="ECO:0000256" key="1">
    <source>
        <dbReference type="ARBA" id="ARBA00001973"/>
    </source>
</evidence>
<evidence type="ECO:0000256" key="4">
    <source>
        <dbReference type="ARBA" id="ARBA00023157"/>
    </source>
</evidence>
<keyword evidence="5" id="KW-0732">Signal</keyword>
<proteinExistence type="predicted"/>
<dbReference type="GeneID" id="98142602"/>
<sequence length="250" mass="26590">MLSKTFLPLLACAISVSAHGYVDEISIDGTSYAGYNPANSPWEPDQDSPGWPNTATDLGFVAPDALQSTDIICHRESRNAPITAEVTAGSDVVLHWNQWPESHHGPIMDYLADCGGDCTTVDMTQLKFFKIAEVGQIELGAGGGTPGTWAADELLANGNSWTVTIPADIAPGNYVLRHEILALHSAYNEGGAQFYPQCINLKVSGSGTLKPSGVAATEFYTSSDPGVTYDIYSDQTNPTYEIPGPALYSA</sequence>
<evidence type="ECO:0000256" key="2">
    <source>
        <dbReference type="ARBA" id="ARBA00004613"/>
    </source>
</evidence>
<name>A0ABR4LYE3_9EURO</name>
<comment type="caution">
    <text evidence="7">The sequence shown here is derived from an EMBL/GenBank/DDBJ whole genome shotgun (WGS) entry which is preliminary data.</text>
</comment>
<dbReference type="CDD" id="cd21175">
    <property type="entry name" value="LPMO_AA9"/>
    <property type="match status" value="1"/>
</dbReference>
<reference evidence="7 8" key="1">
    <citation type="submission" date="2024-07" db="EMBL/GenBank/DDBJ databases">
        <title>Section-level genome sequencing and comparative genomics of Aspergillus sections Usti and Cavernicolus.</title>
        <authorList>
            <consortium name="Lawrence Berkeley National Laboratory"/>
            <person name="Nybo J.L."/>
            <person name="Vesth T.C."/>
            <person name="Theobald S."/>
            <person name="Frisvad J.C."/>
            <person name="Larsen T.O."/>
            <person name="Kjaerboelling I."/>
            <person name="Rothschild-Mancinelli K."/>
            <person name="Lyhne E.K."/>
            <person name="Kogle M.E."/>
            <person name="Barry K."/>
            <person name="Clum A."/>
            <person name="Na H."/>
            <person name="Ledsgaard L."/>
            <person name="Lin J."/>
            <person name="Lipzen A."/>
            <person name="Kuo A."/>
            <person name="Riley R."/>
            <person name="Mondo S."/>
            <person name="Labutti K."/>
            <person name="Haridas S."/>
            <person name="Pangalinan J."/>
            <person name="Salamov A.A."/>
            <person name="Simmons B.A."/>
            <person name="Magnuson J.K."/>
            <person name="Chen J."/>
            <person name="Drula E."/>
            <person name="Henrissat B."/>
            <person name="Wiebenga A."/>
            <person name="Lubbers R.J."/>
            <person name="Gomes A.C."/>
            <person name="Macurrencykelacurrency M.R."/>
            <person name="Stajich J."/>
            <person name="Grigoriev I.V."/>
            <person name="Mortensen U.H."/>
            <person name="De Vries R.P."/>
            <person name="Baker S.E."/>
            <person name="Andersen M.R."/>
        </authorList>
    </citation>
    <scope>NUCLEOTIDE SEQUENCE [LARGE SCALE GENOMIC DNA]</scope>
    <source>
        <strain evidence="7 8">CBS 449.75</strain>
    </source>
</reference>
<dbReference type="EMBL" id="JBFXLQ010000009">
    <property type="protein sequence ID" value="KAL2869539.1"/>
    <property type="molecule type" value="Genomic_DNA"/>
</dbReference>
<gene>
    <name evidence="7" type="ORF">BJX67DRAFT_332851</name>
</gene>
<feature type="chain" id="PRO_5046774489" evidence="5">
    <location>
        <begin position="19"/>
        <end position="250"/>
    </location>
</feature>
<keyword evidence="7" id="KW-0378">Hydrolase</keyword>
<dbReference type="InterPro" id="IPR049892">
    <property type="entry name" value="AA9"/>
</dbReference>
<accession>A0ABR4LYE3</accession>
<evidence type="ECO:0000313" key="8">
    <source>
        <dbReference type="Proteomes" id="UP001610432"/>
    </source>
</evidence>
<dbReference type="GO" id="GO:0016787">
    <property type="term" value="F:hydrolase activity"/>
    <property type="evidence" value="ECO:0007669"/>
    <property type="project" value="UniProtKB-KW"/>
</dbReference>
<dbReference type="Pfam" id="PF03443">
    <property type="entry name" value="AA9"/>
    <property type="match status" value="1"/>
</dbReference>
<evidence type="ECO:0000259" key="6">
    <source>
        <dbReference type="Pfam" id="PF03443"/>
    </source>
</evidence>
<evidence type="ECO:0000313" key="7">
    <source>
        <dbReference type="EMBL" id="KAL2869539.1"/>
    </source>
</evidence>
<keyword evidence="3" id="KW-0964">Secreted</keyword>
<dbReference type="RefSeq" id="XP_070888518.1">
    <property type="nucleotide sequence ID" value="XM_071027530.1"/>
</dbReference>
<protein>
    <submittedName>
        <fullName evidence="7">Glycoside hydrolase</fullName>
    </submittedName>
</protein>
<dbReference type="Proteomes" id="UP001610432">
    <property type="component" value="Unassembled WGS sequence"/>
</dbReference>
<evidence type="ECO:0000256" key="3">
    <source>
        <dbReference type="ARBA" id="ARBA00022525"/>
    </source>
</evidence>
<dbReference type="PANTHER" id="PTHR33353">
    <property type="entry name" value="PUTATIVE (AFU_ORTHOLOGUE AFUA_1G12560)-RELATED"/>
    <property type="match status" value="1"/>
</dbReference>
<comment type="subcellular location">
    <subcellularLocation>
        <location evidence="2">Secreted</location>
    </subcellularLocation>
</comment>
<keyword evidence="4" id="KW-1015">Disulfide bond</keyword>
<dbReference type="PANTHER" id="PTHR33353:SF34">
    <property type="entry name" value="ENDO-BETA-1,4-GLUCANASE D"/>
    <property type="match status" value="1"/>
</dbReference>
<feature type="domain" description="Auxiliary Activity family 9 catalytic" evidence="6">
    <location>
        <begin position="19"/>
        <end position="240"/>
    </location>
</feature>
<organism evidence="7 8">
    <name type="scientific">Aspergillus lucknowensis</name>
    <dbReference type="NCBI Taxonomy" id="176173"/>
    <lineage>
        <taxon>Eukaryota</taxon>
        <taxon>Fungi</taxon>
        <taxon>Dikarya</taxon>
        <taxon>Ascomycota</taxon>
        <taxon>Pezizomycotina</taxon>
        <taxon>Eurotiomycetes</taxon>
        <taxon>Eurotiomycetidae</taxon>
        <taxon>Eurotiales</taxon>
        <taxon>Aspergillaceae</taxon>
        <taxon>Aspergillus</taxon>
        <taxon>Aspergillus subgen. Nidulantes</taxon>
    </lineage>
</organism>
<comment type="cofactor">
    <cofactor evidence="1">
        <name>Cu(2+)</name>
        <dbReference type="ChEBI" id="CHEBI:29036"/>
    </cofactor>
</comment>
<feature type="signal peptide" evidence="5">
    <location>
        <begin position="1"/>
        <end position="18"/>
    </location>
</feature>
<keyword evidence="8" id="KW-1185">Reference proteome</keyword>
<evidence type="ECO:0000256" key="5">
    <source>
        <dbReference type="SAM" id="SignalP"/>
    </source>
</evidence>